<proteinExistence type="predicted"/>
<reference evidence="1 2" key="1">
    <citation type="submission" date="2021-06" db="EMBL/GenBank/DDBJ databases">
        <title>Caerostris darwini draft genome.</title>
        <authorList>
            <person name="Kono N."/>
            <person name="Arakawa K."/>
        </authorList>
    </citation>
    <scope>NUCLEOTIDE SEQUENCE [LARGE SCALE GENOMIC DNA]</scope>
</reference>
<dbReference type="Proteomes" id="UP001054837">
    <property type="component" value="Unassembled WGS sequence"/>
</dbReference>
<keyword evidence="2" id="KW-1185">Reference proteome</keyword>
<accession>A0AAV4NFG3</accession>
<protein>
    <submittedName>
        <fullName evidence="1">Uncharacterized protein</fullName>
    </submittedName>
</protein>
<organism evidence="1 2">
    <name type="scientific">Caerostris darwini</name>
    <dbReference type="NCBI Taxonomy" id="1538125"/>
    <lineage>
        <taxon>Eukaryota</taxon>
        <taxon>Metazoa</taxon>
        <taxon>Ecdysozoa</taxon>
        <taxon>Arthropoda</taxon>
        <taxon>Chelicerata</taxon>
        <taxon>Arachnida</taxon>
        <taxon>Araneae</taxon>
        <taxon>Araneomorphae</taxon>
        <taxon>Entelegynae</taxon>
        <taxon>Araneoidea</taxon>
        <taxon>Araneidae</taxon>
        <taxon>Caerostris</taxon>
    </lineage>
</organism>
<evidence type="ECO:0000313" key="1">
    <source>
        <dbReference type="EMBL" id="GIX82451.1"/>
    </source>
</evidence>
<dbReference type="AlphaFoldDB" id="A0AAV4NFG3"/>
<comment type="caution">
    <text evidence="1">The sequence shown here is derived from an EMBL/GenBank/DDBJ whole genome shotgun (WGS) entry which is preliminary data.</text>
</comment>
<evidence type="ECO:0000313" key="2">
    <source>
        <dbReference type="Proteomes" id="UP001054837"/>
    </source>
</evidence>
<name>A0AAV4NFG3_9ARAC</name>
<gene>
    <name evidence="1" type="ORF">CDAR_500051</name>
</gene>
<dbReference type="EMBL" id="BPLQ01001518">
    <property type="protein sequence ID" value="GIX82451.1"/>
    <property type="molecule type" value="Genomic_DNA"/>
</dbReference>
<sequence length="91" mass="10888">MVPYLTMEVTRIPWHQHLVFPHYRLGRGRWHLGWKYGSLEMLANRMANWETFAEIGTFVLFAIDNLGVVSPEEWLGTREKKNTHYINVWSR</sequence>